<organism evidence="1">
    <name type="scientific">marine sediment metagenome</name>
    <dbReference type="NCBI Taxonomy" id="412755"/>
    <lineage>
        <taxon>unclassified sequences</taxon>
        <taxon>metagenomes</taxon>
        <taxon>ecological metagenomes</taxon>
    </lineage>
</organism>
<reference evidence="1" key="1">
    <citation type="journal article" date="2015" name="Nature">
        <title>Complex archaea that bridge the gap between prokaryotes and eukaryotes.</title>
        <authorList>
            <person name="Spang A."/>
            <person name="Saw J.H."/>
            <person name="Jorgensen S.L."/>
            <person name="Zaremba-Niedzwiedzka K."/>
            <person name="Martijn J."/>
            <person name="Lind A.E."/>
            <person name="van Eijk R."/>
            <person name="Schleper C."/>
            <person name="Guy L."/>
            <person name="Ettema T.J."/>
        </authorList>
    </citation>
    <scope>NUCLEOTIDE SEQUENCE</scope>
</reference>
<sequence length="296" mass="31593">MVQTATTGNLASAQRIVIEQARYTAEHNAPMLQLVEKFKLAEGVKQIDVPKVGQFTAQSVGDGVDIVDEQDIGMTITTLTTSEVGMKIILTDKLVRQMQEDTMKIVGRQAGDAMARKKDNDLTALFSSLNGGTDLGATTVDMELGNYTVLINFMRVANAPKPWQVVQHPGALTTFAASTFGYAGSGTMGAAVGAGAVITTTDAMKGILQDFYAFSLGGVPAYHDGNITIDANDDTQGAVFSRSALAYAESIEYRQEIERDASLRANELVWVSDYGVFELDDSYGAGCLFSATPATD</sequence>
<dbReference type="AlphaFoldDB" id="A0A0F9FRR0"/>
<protein>
    <submittedName>
        <fullName evidence="1">Uncharacterized protein</fullName>
    </submittedName>
</protein>
<proteinExistence type="predicted"/>
<accession>A0A0F9FRR0</accession>
<gene>
    <name evidence="1" type="ORF">LCGC14_1920590</name>
</gene>
<evidence type="ECO:0000313" key="1">
    <source>
        <dbReference type="EMBL" id="KKL88848.1"/>
    </source>
</evidence>
<comment type="caution">
    <text evidence="1">The sequence shown here is derived from an EMBL/GenBank/DDBJ whole genome shotgun (WGS) entry which is preliminary data.</text>
</comment>
<dbReference type="EMBL" id="LAZR01020447">
    <property type="protein sequence ID" value="KKL88848.1"/>
    <property type="molecule type" value="Genomic_DNA"/>
</dbReference>
<name>A0A0F9FRR0_9ZZZZ</name>